<comment type="caution">
    <text evidence="4">The sequence shown here is derived from an EMBL/GenBank/DDBJ whole genome shotgun (WGS) entry which is preliminary data.</text>
</comment>
<dbReference type="GO" id="GO:0016567">
    <property type="term" value="P:protein ubiquitination"/>
    <property type="evidence" value="ECO:0007669"/>
    <property type="project" value="UniProtKB-UniRule"/>
</dbReference>
<dbReference type="OrthoDB" id="1924875at2759"/>
<dbReference type="GO" id="GO:0005737">
    <property type="term" value="C:cytoplasm"/>
    <property type="evidence" value="ECO:0007669"/>
    <property type="project" value="TreeGrafter"/>
</dbReference>
<protein>
    <recommendedName>
        <fullName evidence="1">F-box protein</fullName>
    </recommendedName>
</protein>
<dbReference type="InterPro" id="IPR001810">
    <property type="entry name" value="F-box_dom"/>
</dbReference>
<comment type="subcellular location">
    <subcellularLocation>
        <location evidence="1">Nucleus</location>
    </subcellularLocation>
</comment>
<feature type="domain" description="F-box" evidence="3">
    <location>
        <begin position="6"/>
        <end position="53"/>
    </location>
</feature>
<feature type="region of interest" description="Disordered" evidence="2">
    <location>
        <begin position="257"/>
        <end position="278"/>
    </location>
</feature>
<dbReference type="GO" id="GO:0005634">
    <property type="term" value="C:nucleus"/>
    <property type="evidence" value="ECO:0007669"/>
    <property type="project" value="UniProtKB-SubCell"/>
</dbReference>
<proteinExistence type="predicted"/>
<evidence type="ECO:0000259" key="3">
    <source>
        <dbReference type="PROSITE" id="PS50181"/>
    </source>
</evidence>
<reference evidence="4 5" key="1">
    <citation type="submission" date="2020-06" db="EMBL/GenBank/DDBJ databases">
        <title>Transcriptomic and genomic resources for Thalictrum thalictroides and T. hernandezii: Facilitating candidate gene discovery in an emerging model plant lineage.</title>
        <authorList>
            <person name="Arias T."/>
            <person name="Riano-Pachon D.M."/>
            <person name="Di Stilio V.S."/>
        </authorList>
    </citation>
    <scope>NUCLEOTIDE SEQUENCE [LARGE SCALE GENOMIC DNA]</scope>
    <source>
        <strain evidence="5">cv. WT478/WT964</strain>
        <tissue evidence="4">Leaves</tissue>
    </source>
</reference>
<dbReference type="SUPFAM" id="SSF81383">
    <property type="entry name" value="F-box domain"/>
    <property type="match status" value="1"/>
</dbReference>
<comment type="pathway">
    <text evidence="1">Protein modification; protein ubiquitination.</text>
</comment>
<accession>A0A7J6VG10</accession>
<keyword evidence="1" id="KW-0833">Ubl conjugation pathway</keyword>
<dbReference type="GO" id="GO:0031146">
    <property type="term" value="P:SCF-dependent proteasomal ubiquitin-dependent protein catabolic process"/>
    <property type="evidence" value="ECO:0007669"/>
    <property type="project" value="UniProtKB-UniRule"/>
</dbReference>
<sequence length="491" mass="55974">MAEETSLSFVDFPEDVQLCILSFLTPSEIASFSCTSKRFLTLCESDNKLWFSMCDRRWGLNTQIKKWGNGQIQFKLLYRILNRWDNLIGFWRRCGTQGVVFGSSSTPPLIFFEWGKSFITGSRVIPSKLSNYKVIKTPFLWMGISPKGVPVSFLDPDCRFESSSDFVRAATELGVLDSDELVSVSVSFIGNNHMVVEENQTFFSSSSSPGYYSPEGRMSSFSDLRVEDEDVNGIESTSPSGLPDRLRSEIYQYFANRTSPSGDRASRRQRKKERERLGRRKLEPEHFVKIVNSFPTPLRPLQGLWKGICDDMSLDFFLVAYDDTGGIACRRLGDTSEPFSGYSPVFWTSNTTFVESPFSPDEEYIYDSRTHLRPPGAMNHNLESPYMENEVVLRFLNINSSYDLVIPGSSVNPRHVEGRIWLLLVSGRAEAVAQEVLPLPWDLFYAYPLNREGNNYYPGFFHGLAPFPVIFNLKHNMRAYQSDYGSDSELH</sequence>
<dbReference type="PROSITE" id="PS50181">
    <property type="entry name" value="FBOX"/>
    <property type="match status" value="1"/>
</dbReference>
<comment type="subunit">
    <text evidence="1">Component of the SCF-type E3 ligase complex.</text>
</comment>
<gene>
    <name evidence="4" type="ORF">FRX31_027258</name>
</gene>
<dbReference type="Gene3D" id="1.20.1280.50">
    <property type="match status" value="1"/>
</dbReference>
<evidence type="ECO:0000313" key="4">
    <source>
        <dbReference type="EMBL" id="KAF5183155.1"/>
    </source>
</evidence>
<name>A0A7J6VG10_THATH</name>
<organism evidence="4 5">
    <name type="scientific">Thalictrum thalictroides</name>
    <name type="common">Rue-anemone</name>
    <name type="synonym">Anemone thalictroides</name>
    <dbReference type="NCBI Taxonomy" id="46969"/>
    <lineage>
        <taxon>Eukaryota</taxon>
        <taxon>Viridiplantae</taxon>
        <taxon>Streptophyta</taxon>
        <taxon>Embryophyta</taxon>
        <taxon>Tracheophyta</taxon>
        <taxon>Spermatophyta</taxon>
        <taxon>Magnoliopsida</taxon>
        <taxon>Ranunculales</taxon>
        <taxon>Ranunculaceae</taxon>
        <taxon>Thalictroideae</taxon>
        <taxon>Thalictrum</taxon>
    </lineage>
</organism>
<dbReference type="InterPro" id="IPR036047">
    <property type="entry name" value="F-box-like_dom_sf"/>
</dbReference>
<dbReference type="SMART" id="SM00256">
    <property type="entry name" value="FBOX"/>
    <property type="match status" value="1"/>
</dbReference>
<evidence type="ECO:0000256" key="1">
    <source>
        <dbReference type="RuleBase" id="RU369085"/>
    </source>
</evidence>
<comment type="function">
    <text evidence="1">Acts as a component of a SCF E3 ubiquitin ligase complexes.</text>
</comment>
<evidence type="ECO:0000256" key="2">
    <source>
        <dbReference type="SAM" id="MobiDB-lite"/>
    </source>
</evidence>
<dbReference type="EMBL" id="JABWDY010033852">
    <property type="protein sequence ID" value="KAF5183155.1"/>
    <property type="molecule type" value="Genomic_DNA"/>
</dbReference>
<dbReference type="PANTHER" id="PTHR12874:SF28">
    <property type="entry name" value="F-BOX PROTEIN"/>
    <property type="match status" value="1"/>
</dbReference>
<keyword evidence="1" id="KW-0539">Nucleus</keyword>
<evidence type="ECO:0000313" key="5">
    <source>
        <dbReference type="Proteomes" id="UP000554482"/>
    </source>
</evidence>
<dbReference type="GO" id="GO:0009740">
    <property type="term" value="P:gibberellic acid mediated signaling pathway"/>
    <property type="evidence" value="ECO:0007669"/>
    <property type="project" value="TreeGrafter"/>
</dbReference>
<dbReference type="AlphaFoldDB" id="A0A7J6VG10"/>
<dbReference type="GO" id="GO:0019005">
    <property type="term" value="C:SCF ubiquitin ligase complex"/>
    <property type="evidence" value="ECO:0007669"/>
    <property type="project" value="UniProtKB-UniRule"/>
</dbReference>
<dbReference type="Pfam" id="PF12937">
    <property type="entry name" value="F-box-like"/>
    <property type="match status" value="1"/>
</dbReference>
<keyword evidence="5" id="KW-1185">Reference proteome</keyword>
<dbReference type="PANTHER" id="PTHR12874">
    <property type="entry name" value="F-BOX ONLY PROTEIN 48-RELATED"/>
    <property type="match status" value="1"/>
</dbReference>
<dbReference type="Proteomes" id="UP000554482">
    <property type="component" value="Unassembled WGS sequence"/>
</dbReference>